<evidence type="ECO:0000313" key="2">
    <source>
        <dbReference type="EMBL" id="MBH8572731.1"/>
    </source>
</evidence>
<evidence type="ECO:0000313" key="3">
    <source>
        <dbReference type="Proteomes" id="UP000662314"/>
    </source>
</evidence>
<dbReference type="EMBL" id="JAECZA010000017">
    <property type="protein sequence ID" value="MBH8572731.1"/>
    <property type="molecule type" value="Genomic_DNA"/>
</dbReference>
<feature type="transmembrane region" description="Helical" evidence="1">
    <location>
        <begin position="51"/>
        <end position="71"/>
    </location>
</feature>
<reference evidence="2 3" key="1">
    <citation type="journal article" date="2021" name="Int. J. Syst. Evol. Microbiol.">
        <title>Amazonocrinis nigriterrae gen. nov., sp. nov., Atlanticothrix silvestris gen. nov., sp. nov. and Dendronalium phyllosphericum gen. nov., sp. nov., nostocacean cyanobacteria from Brazilian environments.</title>
        <authorList>
            <person name="Alvarenga D.O."/>
            <person name="Andreote A.P.D."/>
            <person name="Branco L.H.Z."/>
            <person name="Delbaje E."/>
            <person name="Cruz R.B."/>
            <person name="Varani A.M."/>
            <person name="Fiore M.F."/>
        </authorList>
    </citation>
    <scope>NUCLEOTIDE SEQUENCE [LARGE SCALE GENOMIC DNA]</scope>
    <source>
        <strain evidence="2 3">CENA369</strain>
    </source>
</reference>
<organism evidence="2 3">
    <name type="scientific">Dendronalium phyllosphericum CENA369</name>
    <dbReference type="NCBI Taxonomy" id="1725256"/>
    <lineage>
        <taxon>Bacteria</taxon>
        <taxon>Bacillati</taxon>
        <taxon>Cyanobacteriota</taxon>
        <taxon>Cyanophyceae</taxon>
        <taxon>Nostocales</taxon>
        <taxon>Nostocaceae</taxon>
        <taxon>Dendronalium</taxon>
        <taxon>Dendronalium phyllosphericum</taxon>
    </lineage>
</organism>
<name>A0A8J7HYP1_9NOST</name>
<accession>A0A8J7HYP1</accession>
<evidence type="ECO:0000256" key="1">
    <source>
        <dbReference type="SAM" id="Phobius"/>
    </source>
</evidence>
<sequence length="75" mass="8445">MKNNRNLLLVLTGRGLKYFLLTLLGFAIALIVFHVFQATSIIQVLLSATVLIWFVRIAVSLFCMFAIAMILESWG</sequence>
<feature type="transmembrane region" description="Helical" evidence="1">
    <location>
        <begin position="20"/>
        <end position="45"/>
    </location>
</feature>
<gene>
    <name evidence="2" type="ORF">I8752_06830</name>
</gene>
<proteinExistence type="predicted"/>
<dbReference type="AlphaFoldDB" id="A0A8J7HYP1"/>
<keyword evidence="1" id="KW-0472">Membrane</keyword>
<dbReference type="Proteomes" id="UP000662314">
    <property type="component" value="Unassembled WGS sequence"/>
</dbReference>
<protein>
    <submittedName>
        <fullName evidence="2">Uncharacterized protein</fullName>
    </submittedName>
</protein>
<comment type="caution">
    <text evidence="2">The sequence shown here is derived from an EMBL/GenBank/DDBJ whole genome shotgun (WGS) entry which is preliminary data.</text>
</comment>
<keyword evidence="1" id="KW-1133">Transmembrane helix</keyword>
<keyword evidence="3" id="KW-1185">Reference proteome</keyword>
<keyword evidence="1" id="KW-0812">Transmembrane</keyword>